<evidence type="ECO:0000256" key="1">
    <source>
        <dbReference type="ARBA" id="ARBA00001971"/>
    </source>
</evidence>
<proteinExistence type="inferred from homology"/>
<keyword evidence="6" id="KW-0408">Iron</keyword>
<organism evidence="8">
    <name type="scientific">Glycine max</name>
    <name type="common">Soybean</name>
    <name type="synonym">Glycine hispida</name>
    <dbReference type="NCBI Taxonomy" id="3847"/>
    <lineage>
        <taxon>Eukaryota</taxon>
        <taxon>Viridiplantae</taxon>
        <taxon>Streptophyta</taxon>
        <taxon>Embryophyta</taxon>
        <taxon>Tracheophyta</taxon>
        <taxon>Spermatophyta</taxon>
        <taxon>Magnoliopsida</taxon>
        <taxon>eudicotyledons</taxon>
        <taxon>Gunneridae</taxon>
        <taxon>Pentapetalae</taxon>
        <taxon>rosids</taxon>
        <taxon>fabids</taxon>
        <taxon>Fabales</taxon>
        <taxon>Fabaceae</taxon>
        <taxon>Papilionoideae</taxon>
        <taxon>50 kb inversion clade</taxon>
        <taxon>NPAAA clade</taxon>
        <taxon>indigoferoid/millettioid clade</taxon>
        <taxon>Phaseoleae</taxon>
        <taxon>Glycine</taxon>
        <taxon>Glycine subgen. Soja</taxon>
    </lineage>
</organism>
<evidence type="ECO:0000313" key="8">
    <source>
        <dbReference type="EMBL" id="KRG91754.1"/>
    </source>
</evidence>
<gene>
    <name evidence="8" type="ORF">GLYMA_20G172500</name>
</gene>
<dbReference type="EnsemblPlants" id="KRG91754">
    <property type="protein sequence ID" value="KRG91754"/>
    <property type="gene ID" value="GLYMA_20G172500"/>
</dbReference>
<dbReference type="PaxDb" id="3847-GLYMA20G31260.2"/>
<evidence type="ECO:0000256" key="7">
    <source>
        <dbReference type="ARBA" id="ARBA00023033"/>
    </source>
</evidence>
<dbReference type="SUPFAM" id="SSF48264">
    <property type="entry name" value="Cytochrome P450"/>
    <property type="match status" value="1"/>
</dbReference>
<protein>
    <submittedName>
        <fullName evidence="8 9">Uncharacterized protein</fullName>
    </submittedName>
</protein>
<sequence length="326" mass="36783">MEKRKEPNGPGHITGPKGLPLLGLIFSLNHGHPHRTLASMAFSLGSTPAVVTSNADVAPHEPSRLLDCAAMLPALAHEQSKNGFVRLRKHLQDASLNNVMTTVFGRRYNHDESNSSYEVEEVREMVMEGFEILGAFNWSDYVPWISFFYDPLRIRERCSVLAPRVKKFVKRVLEEHRIMPSFKELSDDSDFVDVLLSLEGDDKLQDDDIIAVLWKMIFRGTDTTALLTEWVMAELILNQQVQTRLREELDKVVGNKRVIANPDVIIMPYLEAIVMETLRSHPIGPLLSWARLSTSDVQLSNGMVVPANTTISSDFLNLDPNKKSHI</sequence>
<evidence type="ECO:0000313" key="10">
    <source>
        <dbReference type="Proteomes" id="UP000008827"/>
    </source>
</evidence>
<evidence type="ECO:0000256" key="3">
    <source>
        <dbReference type="ARBA" id="ARBA00022617"/>
    </source>
</evidence>
<dbReference type="InterPro" id="IPR051996">
    <property type="entry name" value="Cytochrome_P450_78A"/>
</dbReference>
<keyword evidence="5" id="KW-0560">Oxidoreductase</keyword>
<dbReference type="GO" id="GO:0020037">
    <property type="term" value="F:heme binding"/>
    <property type="evidence" value="ECO:0007669"/>
    <property type="project" value="InterPro"/>
</dbReference>
<dbReference type="GO" id="GO:0004497">
    <property type="term" value="F:monooxygenase activity"/>
    <property type="evidence" value="ECO:0007669"/>
    <property type="project" value="UniProtKB-KW"/>
</dbReference>
<dbReference type="Proteomes" id="UP000008827">
    <property type="component" value="Chromosome 20"/>
</dbReference>
<keyword evidence="3" id="KW-0349">Heme</keyword>
<reference evidence="9" key="2">
    <citation type="submission" date="2018-02" db="UniProtKB">
        <authorList>
            <consortium name="EnsemblPlants"/>
        </authorList>
    </citation>
    <scope>IDENTIFICATION</scope>
    <source>
        <strain evidence="9">Williams 82</strain>
    </source>
</reference>
<dbReference type="GO" id="GO:0005506">
    <property type="term" value="F:iron ion binding"/>
    <property type="evidence" value="ECO:0007669"/>
    <property type="project" value="InterPro"/>
</dbReference>
<dbReference type="GO" id="GO:0016705">
    <property type="term" value="F:oxidoreductase activity, acting on paired donors, with incorporation or reduction of molecular oxygen"/>
    <property type="evidence" value="ECO:0007669"/>
    <property type="project" value="InterPro"/>
</dbReference>
<dbReference type="PRINTS" id="PR00463">
    <property type="entry name" value="EP450I"/>
</dbReference>
<comment type="similarity">
    <text evidence="2">Belongs to the cytochrome P450 family.</text>
</comment>
<reference evidence="8" key="3">
    <citation type="submission" date="2018-07" db="EMBL/GenBank/DDBJ databases">
        <title>WGS assembly of Glycine max.</title>
        <authorList>
            <person name="Schmutz J."/>
            <person name="Cannon S."/>
            <person name="Schlueter J."/>
            <person name="Ma J."/>
            <person name="Mitros T."/>
            <person name="Nelson W."/>
            <person name="Hyten D."/>
            <person name="Song Q."/>
            <person name="Thelen J."/>
            <person name="Cheng J."/>
            <person name="Xu D."/>
            <person name="Hellsten U."/>
            <person name="May G."/>
            <person name="Yu Y."/>
            <person name="Sakurai T."/>
            <person name="Umezawa T."/>
            <person name="Bhattacharyya M."/>
            <person name="Sandhu D."/>
            <person name="Valliyodan B."/>
            <person name="Lindquist E."/>
            <person name="Peto M."/>
            <person name="Grant D."/>
            <person name="Shu S."/>
            <person name="Goodstein D."/>
            <person name="Barry K."/>
            <person name="Futrell-Griggs M."/>
            <person name="Abernathy B."/>
            <person name="Du J."/>
            <person name="Tian Z."/>
            <person name="Zhu L."/>
            <person name="Gill N."/>
            <person name="Joshi T."/>
            <person name="Libault M."/>
            <person name="Sethuraman A."/>
            <person name="Zhang X."/>
            <person name="Shinozaki K."/>
            <person name="Nguyen H."/>
            <person name="Wing R."/>
            <person name="Cregan P."/>
            <person name="Specht J."/>
            <person name="Grimwood J."/>
            <person name="Rokhsar D."/>
            <person name="Stacey G."/>
            <person name="Shoemaker R."/>
            <person name="Jackson S."/>
        </authorList>
    </citation>
    <scope>NUCLEOTIDE SEQUENCE</scope>
    <source>
        <tissue evidence="8">Callus</tissue>
    </source>
</reference>
<keyword evidence="4" id="KW-0479">Metal-binding</keyword>
<dbReference type="PANTHER" id="PTHR47946">
    <property type="entry name" value="CYTOCHROME P450 78A7-RELATED"/>
    <property type="match status" value="1"/>
</dbReference>
<keyword evidence="10" id="KW-1185">Reference proteome</keyword>
<dbReference type="InterPro" id="IPR001128">
    <property type="entry name" value="Cyt_P450"/>
</dbReference>
<dbReference type="InterPro" id="IPR002401">
    <property type="entry name" value="Cyt_P450_E_grp-I"/>
</dbReference>
<dbReference type="InParanoid" id="A0A0R0ENX8"/>
<dbReference type="OMA" id="SITHCHA"/>
<accession>A0A0R0ENX8</accession>
<dbReference type="SMR" id="A0A0R0ENX8"/>
<name>A0A0R0ENX8_SOYBN</name>
<evidence type="ECO:0000256" key="6">
    <source>
        <dbReference type="ARBA" id="ARBA00023004"/>
    </source>
</evidence>
<dbReference type="STRING" id="3847.A0A0R0ENX8"/>
<dbReference type="Gramene" id="KRG91754">
    <property type="protein sequence ID" value="KRG91754"/>
    <property type="gene ID" value="GLYMA_20G172500"/>
</dbReference>
<dbReference type="EMBL" id="CM000853">
    <property type="protein sequence ID" value="KRG91754.1"/>
    <property type="molecule type" value="Genomic_DNA"/>
</dbReference>
<dbReference type="AlphaFoldDB" id="A0A0R0ENX8"/>
<keyword evidence="7" id="KW-0503">Monooxygenase</keyword>
<reference evidence="8 9" key="1">
    <citation type="journal article" date="2010" name="Nature">
        <title>Genome sequence of the palaeopolyploid soybean.</title>
        <authorList>
            <person name="Schmutz J."/>
            <person name="Cannon S.B."/>
            <person name="Schlueter J."/>
            <person name="Ma J."/>
            <person name="Mitros T."/>
            <person name="Nelson W."/>
            <person name="Hyten D.L."/>
            <person name="Song Q."/>
            <person name="Thelen J.J."/>
            <person name="Cheng J."/>
            <person name="Xu D."/>
            <person name="Hellsten U."/>
            <person name="May G.D."/>
            <person name="Yu Y."/>
            <person name="Sakurai T."/>
            <person name="Umezawa T."/>
            <person name="Bhattacharyya M.K."/>
            <person name="Sandhu D."/>
            <person name="Valliyodan B."/>
            <person name="Lindquist E."/>
            <person name="Peto M."/>
            <person name="Grant D."/>
            <person name="Shu S."/>
            <person name="Goodstein D."/>
            <person name="Barry K."/>
            <person name="Futrell-Griggs M."/>
            <person name="Abernathy B."/>
            <person name="Du J."/>
            <person name="Tian Z."/>
            <person name="Zhu L."/>
            <person name="Gill N."/>
            <person name="Joshi T."/>
            <person name="Libault M."/>
            <person name="Sethuraman A."/>
            <person name="Zhang X.-C."/>
            <person name="Shinozaki K."/>
            <person name="Nguyen H.T."/>
            <person name="Wing R.A."/>
            <person name="Cregan P."/>
            <person name="Specht J."/>
            <person name="Grimwood J."/>
            <person name="Rokhsar D."/>
            <person name="Stacey G."/>
            <person name="Shoemaker R.C."/>
            <person name="Jackson S.A."/>
        </authorList>
    </citation>
    <scope>NUCLEOTIDE SEQUENCE</scope>
    <source>
        <strain evidence="9">cv. Williams 82</strain>
        <tissue evidence="8">Callus</tissue>
    </source>
</reference>
<dbReference type="PANTHER" id="PTHR47946:SF4">
    <property type="entry name" value="CYTOCHROME P450 FAMILY 78 PROTEIN"/>
    <property type="match status" value="1"/>
</dbReference>
<dbReference type="Gene3D" id="1.10.630.10">
    <property type="entry name" value="Cytochrome P450"/>
    <property type="match status" value="1"/>
</dbReference>
<evidence type="ECO:0000256" key="4">
    <source>
        <dbReference type="ARBA" id="ARBA00022723"/>
    </source>
</evidence>
<dbReference type="InterPro" id="IPR036396">
    <property type="entry name" value="Cyt_P450_sf"/>
</dbReference>
<comment type="cofactor">
    <cofactor evidence="1">
        <name>heme</name>
        <dbReference type="ChEBI" id="CHEBI:30413"/>
    </cofactor>
</comment>
<dbReference type="Pfam" id="PF00067">
    <property type="entry name" value="p450"/>
    <property type="match status" value="1"/>
</dbReference>
<evidence type="ECO:0000256" key="2">
    <source>
        <dbReference type="ARBA" id="ARBA00010617"/>
    </source>
</evidence>
<evidence type="ECO:0000313" key="9">
    <source>
        <dbReference type="EnsemblPlants" id="KRG91754"/>
    </source>
</evidence>
<evidence type="ECO:0000256" key="5">
    <source>
        <dbReference type="ARBA" id="ARBA00023002"/>
    </source>
</evidence>